<dbReference type="Proteomes" id="UP000242146">
    <property type="component" value="Unassembled WGS sequence"/>
</dbReference>
<dbReference type="Gene3D" id="6.10.250.1770">
    <property type="match status" value="1"/>
</dbReference>
<dbReference type="InterPro" id="IPR012677">
    <property type="entry name" value="Nucleotide-bd_a/b_plait_sf"/>
</dbReference>
<dbReference type="InterPro" id="IPR035979">
    <property type="entry name" value="RBD_domain_sf"/>
</dbReference>
<dbReference type="GO" id="GO:0000028">
    <property type="term" value="P:ribosomal small subunit assembly"/>
    <property type="evidence" value="ECO:0007669"/>
    <property type="project" value="TreeGrafter"/>
</dbReference>
<feature type="domain" description="Rrp7 RRM-like N-terminal" evidence="4">
    <location>
        <begin position="20"/>
        <end position="185"/>
    </location>
</feature>
<dbReference type="SUPFAM" id="SSF54928">
    <property type="entry name" value="RNA-binding domain, RBD"/>
    <property type="match status" value="1"/>
</dbReference>
<dbReference type="GO" id="GO:0006364">
    <property type="term" value="P:rRNA processing"/>
    <property type="evidence" value="ECO:0007669"/>
    <property type="project" value="TreeGrafter"/>
</dbReference>
<evidence type="ECO:0000313" key="5">
    <source>
        <dbReference type="EMBL" id="ORX52424.1"/>
    </source>
</evidence>
<dbReference type="InterPro" id="IPR040446">
    <property type="entry name" value="RRP7"/>
</dbReference>
<gene>
    <name evidence="5" type="ORF">DM01DRAFT_1336795</name>
</gene>
<evidence type="ECO:0000259" key="4">
    <source>
        <dbReference type="Pfam" id="PF17799"/>
    </source>
</evidence>
<comment type="similarity">
    <text evidence="1">Belongs to the RRP7 family.</text>
</comment>
<keyword evidence="6" id="KW-1185">Reference proteome</keyword>
<dbReference type="OrthoDB" id="5390at2759"/>
<evidence type="ECO:0000259" key="3">
    <source>
        <dbReference type="Pfam" id="PF12923"/>
    </source>
</evidence>
<dbReference type="CDD" id="cd12951">
    <property type="entry name" value="RRP7_Rrp7A"/>
    <property type="match status" value="1"/>
</dbReference>
<sequence length="315" mass="36616">MGKSTEKTEKTPKPLEDFFGFKVLPVIVKDGCRHFMYMTKHQVRSDKDTFAAGRTLFLVNLPVDTTDAHLQYLFRSHGKVASITYRDSLSASHSTVDDCNDLLSPELDDVYTSQLLTDKGKKRKLTKSEQETAKRRLRRILHTGASAHLVFESSAALDKVMAMTRIVRHWQVSEQDTLQPLGFQRYVLACEQSRPDHQYLQSQVDAYMLKFKANEYQKEREAQERLNKMDDDGFVVVSRFKRKKNTDGDIQVTVANAASVQNYDPSKAKKKELVDFYRFQLREKKQSELTDLRKRFEQDRAKISQLKQARKFKPY</sequence>
<dbReference type="InterPro" id="IPR040447">
    <property type="entry name" value="RRM_Rrp7"/>
</dbReference>
<evidence type="ECO:0008006" key="7">
    <source>
        <dbReference type="Google" id="ProtNLM"/>
    </source>
</evidence>
<dbReference type="EMBL" id="MCGT01000018">
    <property type="protein sequence ID" value="ORX52424.1"/>
    <property type="molecule type" value="Genomic_DNA"/>
</dbReference>
<dbReference type="GO" id="GO:0032545">
    <property type="term" value="C:CURI complex"/>
    <property type="evidence" value="ECO:0007669"/>
    <property type="project" value="TreeGrafter"/>
</dbReference>
<dbReference type="PANTHER" id="PTHR13191:SF0">
    <property type="entry name" value="RIBOSOMAL RNA-PROCESSING PROTEIN 7 HOMOLOG A-RELATED"/>
    <property type="match status" value="1"/>
</dbReference>
<evidence type="ECO:0000256" key="2">
    <source>
        <dbReference type="SAM" id="Coils"/>
    </source>
</evidence>
<dbReference type="PANTHER" id="PTHR13191">
    <property type="entry name" value="RIBOSOMAL RNA PROCESSING PROTEIN 7-RELATED"/>
    <property type="match status" value="1"/>
</dbReference>
<evidence type="ECO:0000313" key="6">
    <source>
        <dbReference type="Proteomes" id="UP000242146"/>
    </source>
</evidence>
<dbReference type="Gene3D" id="3.30.70.330">
    <property type="match status" value="1"/>
</dbReference>
<dbReference type="InterPro" id="IPR024326">
    <property type="entry name" value="RRP7_C"/>
</dbReference>
<comment type="caution">
    <text evidence="5">The sequence shown here is derived from an EMBL/GenBank/DDBJ whole genome shotgun (WGS) entry which is preliminary data.</text>
</comment>
<accession>A0A1X2GFA6</accession>
<feature type="coiled-coil region" evidence="2">
    <location>
        <begin position="282"/>
        <end position="309"/>
    </location>
</feature>
<feature type="domain" description="Ribosomal RNA-processing protein 7 C-terminal" evidence="3">
    <location>
        <begin position="192"/>
        <end position="315"/>
    </location>
</feature>
<dbReference type="STRING" id="101127.A0A1X2GFA6"/>
<name>A0A1X2GFA6_9FUNG</name>
<keyword evidence="2" id="KW-0175">Coiled coil</keyword>
<dbReference type="AlphaFoldDB" id="A0A1X2GFA6"/>
<organism evidence="5 6">
    <name type="scientific">Hesseltinella vesiculosa</name>
    <dbReference type="NCBI Taxonomy" id="101127"/>
    <lineage>
        <taxon>Eukaryota</taxon>
        <taxon>Fungi</taxon>
        <taxon>Fungi incertae sedis</taxon>
        <taxon>Mucoromycota</taxon>
        <taxon>Mucoromycotina</taxon>
        <taxon>Mucoromycetes</taxon>
        <taxon>Mucorales</taxon>
        <taxon>Cunninghamellaceae</taxon>
        <taxon>Hesseltinella</taxon>
    </lineage>
</organism>
<protein>
    <recommendedName>
        <fullName evidence="7">RRM domain-containing protein</fullName>
    </recommendedName>
</protein>
<evidence type="ECO:0000256" key="1">
    <source>
        <dbReference type="ARBA" id="ARBA00006110"/>
    </source>
</evidence>
<dbReference type="GO" id="GO:0003676">
    <property type="term" value="F:nucleic acid binding"/>
    <property type="evidence" value="ECO:0007669"/>
    <property type="project" value="InterPro"/>
</dbReference>
<dbReference type="GO" id="GO:0034456">
    <property type="term" value="C:UTP-C complex"/>
    <property type="evidence" value="ECO:0007669"/>
    <property type="project" value="TreeGrafter"/>
</dbReference>
<proteinExistence type="inferred from homology"/>
<dbReference type="Pfam" id="PF17799">
    <property type="entry name" value="RRM_Rrp7"/>
    <property type="match status" value="1"/>
</dbReference>
<dbReference type="Pfam" id="PF12923">
    <property type="entry name" value="RRP7"/>
    <property type="match status" value="1"/>
</dbReference>
<reference evidence="5 6" key="1">
    <citation type="submission" date="2016-07" db="EMBL/GenBank/DDBJ databases">
        <title>Pervasive Adenine N6-methylation of Active Genes in Fungi.</title>
        <authorList>
            <consortium name="DOE Joint Genome Institute"/>
            <person name="Mondo S.J."/>
            <person name="Dannebaum R.O."/>
            <person name="Kuo R.C."/>
            <person name="Labutti K."/>
            <person name="Haridas S."/>
            <person name="Kuo A."/>
            <person name="Salamov A."/>
            <person name="Ahrendt S.R."/>
            <person name="Lipzen A."/>
            <person name="Sullivan W."/>
            <person name="Andreopoulos W.B."/>
            <person name="Clum A."/>
            <person name="Lindquist E."/>
            <person name="Daum C."/>
            <person name="Ramamoorthy G.K."/>
            <person name="Gryganskyi A."/>
            <person name="Culley D."/>
            <person name="Magnuson J.K."/>
            <person name="James T.Y."/>
            <person name="O'Malley M.A."/>
            <person name="Stajich J.E."/>
            <person name="Spatafora J.W."/>
            <person name="Visel A."/>
            <person name="Grigoriev I.V."/>
        </authorList>
    </citation>
    <scope>NUCLEOTIDE SEQUENCE [LARGE SCALE GENOMIC DNA]</scope>
    <source>
        <strain evidence="5 6">NRRL 3301</strain>
    </source>
</reference>